<dbReference type="InterPro" id="IPR015414">
    <property type="entry name" value="TMEM64"/>
</dbReference>
<dbReference type="AlphaFoldDB" id="A0A942UUK4"/>
<reference evidence="8" key="1">
    <citation type="submission" date="2019-12" db="EMBL/GenBank/DDBJ databases">
        <title>Clostridiaceae gen. nov. sp. nov., isolated from sediment in Xinjiang, China.</title>
        <authorList>
            <person name="Zhang R."/>
        </authorList>
    </citation>
    <scope>NUCLEOTIDE SEQUENCE</scope>
    <source>
        <strain evidence="8">D2Q-11</strain>
    </source>
</reference>
<evidence type="ECO:0000256" key="4">
    <source>
        <dbReference type="ARBA" id="ARBA00022989"/>
    </source>
</evidence>
<dbReference type="PANTHER" id="PTHR12677:SF59">
    <property type="entry name" value="GOLGI APPARATUS MEMBRANE PROTEIN TVP38-RELATED"/>
    <property type="match status" value="1"/>
</dbReference>
<keyword evidence="2 6" id="KW-1003">Cell membrane</keyword>
<evidence type="ECO:0000259" key="7">
    <source>
        <dbReference type="Pfam" id="PF09335"/>
    </source>
</evidence>
<feature type="transmembrane region" description="Helical" evidence="6">
    <location>
        <begin position="182"/>
        <end position="201"/>
    </location>
</feature>
<keyword evidence="9" id="KW-1185">Reference proteome</keyword>
<feature type="domain" description="VTT" evidence="7">
    <location>
        <begin position="54"/>
        <end position="171"/>
    </location>
</feature>
<feature type="transmembrane region" description="Helical" evidence="6">
    <location>
        <begin position="39"/>
        <end position="62"/>
    </location>
</feature>
<keyword evidence="3 6" id="KW-0812">Transmembrane</keyword>
<dbReference type="PANTHER" id="PTHR12677">
    <property type="entry name" value="GOLGI APPARATUS MEMBRANE PROTEIN TVP38-RELATED"/>
    <property type="match status" value="1"/>
</dbReference>
<evidence type="ECO:0000256" key="3">
    <source>
        <dbReference type="ARBA" id="ARBA00022692"/>
    </source>
</evidence>
<evidence type="ECO:0000313" key="9">
    <source>
        <dbReference type="Proteomes" id="UP000724672"/>
    </source>
</evidence>
<feature type="transmembrane region" description="Helical" evidence="6">
    <location>
        <begin position="120"/>
        <end position="140"/>
    </location>
</feature>
<name>A0A942UUK4_9FIRM</name>
<dbReference type="RefSeq" id="WP_203367441.1">
    <property type="nucleotide sequence ID" value="NZ_WSFT01000051.1"/>
</dbReference>
<sequence length="214" mass="23931">MSVITLILILYFSTPLKDHIQISTLVSFLIEIKGNPYAPIIYVIIYMVAVAFALPGIPLTLISGPLFGLWWGTLLVLIGANLGAQITFLISRYLGKDVVEKLIRTDGFVYKISNKVKENGLMVMLYIRILPIFPYNVINYLMGMTPIKYRDYTLGSILGMIPGTFIFVYLSTTATNIKDNPLGIVIPIILFLLLAIGSKLVNKKQNILNPKEFN</sequence>
<feature type="transmembrane region" description="Helical" evidence="6">
    <location>
        <begin position="152"/>
        <end position="170"/>
    </location>
</feature>
<comment type="caution">
    <text evidence="8">The sequence shown here is derived from an EMBL/GenBank/DDBJ whole genome shotgun (WGS) entry which is preliminary data.</text>
</comment>
<evidence type="ECO:0000256" key="2">
    <source>
        <dbReference type="ARBA" id="ARBA00022475"/>
    </source>
</evidence>
<dbReference type="GO" id="GO:0005886">
    <property type="term" value="C:plasma membrane"/>
    <property type="evidence" value="ECO:0007669"/>
    <property type="project" value="UniProtKB-SubCell"/>
</dbReference>
<gene>
    <name evidence="8" type="ORF">GOQ27_13670</name>
</gene>
<accession>A0A942UUK4</accession>
<evidence type="ECO:0000256" key="6">
    <source>
        <dbReference type="RuleBase" id="RU366058"/>
    </source>
</evidence>
<dbReference type="Pfam" id="PF09335">
    <property type="entry name" value="VTT_dom"/>
    <property type="match status" value="1"/>
</dbReference>
<evidence type="ECO:0000256" key="1">
    <source>
        <dbReference type="ARBA" id="ARBA00004651"/>
    </source>
</evidence>
<evidence type="ECO:0000313" key="8">
    <source>
        <dbReference type="EMBL" id="MBS4539519.1"/>
    </source>
</evidence>
<dbReference type="Proteomes" id="UP000724672">
    <property type="component" value="Unassembled WGS sequence"/>
</dbReference>
<dbReference type="EMBL" id="WSFT01000051">
    <property type="protein sequence ID" value="MBS4539519.1"/>
    <property type="molecule type" value="Genomic_DNA"/>
</dbReference>
<dbReference type="InterPro" id="IPR032816">
    <property type="entry name" value="VTT_dom"/>
</dbReference>
<protein>
    <recommendedName>
        <fullName evidence="6">TVP38/TMEM64 family membrane protein</fullName>
    </recommendedName>
</protein>
<evidence type="ECO:0000256" key="5">
    <source>
        <dbReference type="ARBA" id="ARBA00023136"/>
    </source>
</evidence>
<organism evidence="8 9">
    <name type="scientific">Anaeromonas frigoriresistens</name>
    <dbReference type="NCBI Taxonomy" id="2683708"/>
    <lineage>
        <taxon>Bacteria</taxon>
        <taxon>Bacillati</taxon>
        <taxon>Bacillota</taxon>
        <taxon>Tissierellia</taxon>
        <taxon>Tissierellales</taxon>
        <taxon>Thermohalobacteraceae</taxon>
        <taxon>Anaeromonas</taxon>
    </lineage>
</organism>
<keyword evidence="4 6" id="KW-1133">Transmembrane helix</keyword>
<proteinExistence type="inferred from homology"/>
<comment type="subcellular location">
    <subcellularLocation>
        <location evidence="1 6">Cell membrane</location>
        <topology evidence="1 6">Multi-pass membrane protein</topology>
    </subcellularLocation>
</comment>
<comment type="similarity">
    <text evidence="6">Belongs to the TVP38/TMEM64 family.</text>
</comment>
<keyword evidence="5 6" id="KW-0472">Membrane</keyword>
<feature type="transmembrane region" description="Helical" evidence="6">
    <location>
        <begin position="69"/>
        <end position="90"/>
    </location>
</feature>